<dbReference type="InterPro" id="IPR036416">
    <property type="entry name" value="Pept_tRNA_hydro_sf"/>
</dbReference>
<dbReference type="FunFam" id="3.40.50.1470:FF:000001">
    <property type="entry name" value="Peptidyl-tRNA hydrolase"/>
    <property type="match status" value="1"/>
</dbReference>
<dbReference type="NCBIfam" id="TIGR00447">
    <property type="entry name" value="pth"/>
    <property type="match status" value="1"/>
</dbReference>
<dbReference type="Pfam" id="PF01195">
    <property type="entry name" value="Pept_tRNA_hydro"/>
    <property type="match status" value="1"/>
</dbReference>
<evidence type="ECO:0000313" key="7">
    <source>
        <dbReference type="EMBL" id="VFK01497.1"/>
    </source>
</evidence>
<reference evidence="7" key="1">
    <citation type="submission" date="2019-02" db="EMBL/GenBank/DDBJ databases">
        <authorList>
            <person name="Gruber-Vodicka R. H."/>
            <person name="Seah K. B. B."/>
        </authorList>
    </citation>
    <scope>NUCLEOTIDE SEQUENCE</scope>
    <source>
        <strain evidence="8">BECK_SA2B12</strain>
        <strain evidence="9">BECK_SA2B15</strain>
        <strain evidence="7">BECK_SA2B20</strain>
    </source>
</reference>
<evidence type="ECO:0000256" key="3">
    <source>
        <dbReference type="ARBA" id="ARBA00022801"/>
    </source>
</evidence>
<dbReference type="InterPro" id="IPR018171">
    <property type="entry name" value="Pept_tRNA_hydro_CS"/>
</dbReference>
<dbReference type="AlphaFoldDB" id="A0A450V9U7"/>
<dbReference type="PROSITE" id="PS01196">
    <property type="entry name" value="PEPT_TRNA_HYDROL_2"/>
    <property type="match status" value="1"/>
</dbReference>
<dbReference type="CDD" id="cd00462">
    <property type="entry name" value="PTH"/>
    <property type="match status" value="1"/>
</dbReference>
<evidence type="ECO:0000256" key="6">
    <source>
        <dbReference type="ARBA" id="ARBA00050038"/>
    </source>
</evidence>
<dbReference type="Gene3D" id="3.40.50.1470">
    <property type="entry name" value="Peptidyl-tRNA hydrolase"/>
    <property type="match status" value="1"/>
</dbReference>
<dbReference type="EMBL" id="CAADFJ010000229">
    <property type="protein sequence ID" value="VFK05008.1"/>
    <property type="molecule type" value="Genomic_DNA"/>
</dbReference>
<dbReference type="GO" id="GO:0004045">
    <property type="term" value="F:peptidyl-tRNA hydrolase activity"/>
    <property type="evidence" value="ECO:0007669"/>
    <property type="project" value="UniProtKB-EC"/>
</dbReference>
<keyword evidence="2" id="KW-0820">tRNA-binding</keyword>
<dbReference type="GO" id="GO:0000049">
    <property type="term" value="F:tRNA binding"/>
    <property type="evidence" value="ECO:0007669"/>
    <property type="project" value="UniProtKB-KW"/>
</dbReference>
<accession>A0A450V9U7</accession>
<sequence length="172" mass="19821">MMRHNAGFWFVDGLASHFRQTFRFTAKFFGQECHIEEEGIRCHFFKPTTFMNESGLAIATLFRYYRYVPEQLLVIHDEIDLPPGTVRLKRGGGHGGHNGLRNIVAHMNTQNFNRLRIGVGHPGHRDDVIDYVLSSAPWKEQDLIEQAIARAYTVFPNLIKGELVRVMNTLHE</sequence>
<gene>
    <name evidence="9" type="ORF">BECKH772A_GA0070896_105012</name>
    <name evidence="7" type="ORF">BECKH772B_GA0070898_102352</name>
    <name evidence="8" type="ORF">BECKH772C_GA0070978_102292</name>
</gene>
<dbReference type="PANTHER" id="PTHR17224:SF1">
    <property type="entry name" value="PEPTIDYL-TRNA HYDROLASE"/>
    <property type="match status" value="1"/>
</dbReference>
<dbReference type="EMBL" id="CAADFG010000501">
    <property type="protein sequence ID" value="VFK05079.1"/>
    <property type="molecule type" value="Genomic_DNA"/>
</dbReference>
<proteinExistence type="inferred from homology"/>
<evidence type="ECO:0000313" key="9">
    <source>
        <dbReference type="EMBL" id="VFK05079.1"/>
    </source>
</evidence>
<dbReference type="EC" id="3.1.1.29" evidence="1"/>
<protein>
    <recommendedName>
        <fullName evidence="6">Peptidyl-tRNA hydrolase</fullName>
        <ecNumber evidence="1">3.1.1.29</ecNumber>
    </recommendedName>
</protein>
<evidence type="ECO:0000256" key="1">
    <source>
        <dbReference type="ARBA" id="ARBA00013260"/>
    </source>
</evidence>
<evidence type="ECO:0000256" key="4">
    <source>
        <dbReference type="ARBA" id="ARBA00022884"/>
    </source>
</evidence>
<dbReference type="SUPFAM" id="SSF53178">
    <property type="entry name" value="Peptidyl-tRNA hydrolase-like"/>
    <property type="match status" value="1"/>
</dbReference>
<evidence type="ECO:0000256" key="5">
    <source>
        <dbReference type="ARBA" id="ARBA00038063"/>
    </source>
</evidence>
<keyword evidence="4" id="KW-0694">RNA-binding</keyword>
<dbReference type="InterPro" id="IPR001328">
    <property type="entry name" value="Pept_tRNA_hydro"/>
</dbReference>
<keyword evidence="3 7" id="KW-0378">Hydrolase</keyword>
<organism evidence="7">
    <name type="scientific">Candidatus Kentrum eta</name>
    <dbReference type="NCBI Taxonomy" id="2126337"/>
    <lineage>
        <taxon>Bacteria</taxon>
        <taxon>Pseudomonadati</taxon>
        <taxon>Pseudomonadota</taxon>
        <taxon>Gammaproteobacteria</taxon>
        <taxon>Candidatus Kentrum</taxon>
    </lineage>
</organism>
<evidence type="ECO:0000313" key="8">
    <source>
        <dbReference type="EMBL" id="VFK05008.1"/>
    </source>
</evidence>
<dbReference type="EMBL" id="CAADFI010000235">
    <property type="protein sequence ID" value="VFK01497.1"/>
    <property type="molecule type" value="Genomic_DNA"/>
</dbReference>
<evidence type="ECO:0000256" key="2">
    <source>
        <dbReference type="ARBA" id="ARBA00022555"/>
    </source>
</evidence>
<comment type="similarity">
    <text evidence="5">Belongs to the PTH family.</text>
</comment>
<name>A0A450V9U7_9GAMM</name>
<dbReference type="PANTHER" id="PTHR17224">
    <property type="entry name" value="PEPTIDYL-TRNA HYDROLASE"/>
    <property type="match status" value="1"/>
</dbReference>